<organism evidence="2 3">
    <name type="scientific">Mycobacterium asiaticum</name>
    <dbReference type="NCBI Taxonomy" id="1790"/>
    <lineage>
        <taxon>Bacteria</taxon>
        <taxon>Bacillati</taxon>
        <taxon>Actinomycetota</taxon>
        <taxon>Actinomycetes</taxon>
        <taxon>Mycobacteriales</taxon>
        <taxon>Mycobacteriaceae</taxon>
        <taxon>Mycobacterium</taxon>
    </lineage>
</organism>
<evidence type="ECO:0000259" key="1">
    <source>
        <dbReference type="Pfam" id="PF23275"/>
    </source>
</evidence>
<proteinExistence type="predicted"/>
<protein>
    <recommendedName>
        <fullName evidence="1">TPR repeat domain-containing protein</fullName>
    </recommendedName>
</protein>
<name>A0A1A3P108_MYCAS</name>
<comment type="caution">
    <text evidence="2">The sequence shown here is derived from an EMBL/GenBank/DDBJ whole genome shotgun (WGS) entry which is preliminary data.</text>
</comment>
<reference evidence="2 3" key="1">
    <citation type="submission" date="2016-06" db="EMBL/GenBank/DDBJ databases">
        <authorList>
            <person name="Kjaerup R.B."/>
            <person name="Dalgaard T.S."/>
            <person name="Juul-Madsen H.R."/>
        </authorList>
    </citation>
    <scope>NUCLEOTIDE SEQUENCE [LARGE SCALE GENOMIC DNA]</scope>
    <source>
        <strain evidence="2 3">1165133.8</strain>
    </source>
</reference>
<evidence type="ECO:0000313" key="2">
    <source>
        <dbReference type="EMBL" id="OBK27943.1"/>
    </source>
</evidence>
<dbReference type="RefSeq" id="WP_065143753.1">
    <property type="nucleotide sequence ID" value="NZ_LZLS01000086.1"/>
</dbReference>
<dbReference type="AlphaFoldDB" id="A0A1A3P108"/>
<gene>
    <name evidence="2" type="ORF">A5634_21575</name>
</gene>
<dbReference type="InterPro" id="IPR057037">
    <property type="entry name" value="TPR_rep_actino"/>
</dbReference>
<evidence type="ECO:0000313" key="3">
    <source>
        <dbReference type="Proteomes" id="UP000093928"/>
    </source>
</evidence>
<sequence length="765" mass="80701">MVTRRQIDAANPQAVLGMIDSWKRSATDMLDNATTYRGAVTMPGGQPWSGQTRDAVVAMAGKDYTAIDGLHESVNRMSDAAAHGINDSVIPSLNDVRAKIAAAEHEGFRVNDDLSVAQPQAPIADIIDPKKKEQGERYEREIKAAAQKWWDAEQAVARQIDNDKNGLAAALNAVGALNANEGGGDGTNLVNNHFLSSQEQQRLLAAGTLTPDQLARLARGERVEVGAGRMAYLYQMSQALNGKSPAEIKALMDGLSPQSRAALSQGLAIVSNHHALSGVHNPQGVTDATREDFIPAAGSLANLPKGIVSELTRTDRITKGINADGLLVGTTNLHGVAGLQDLAEVFRPAGTAYLNGSEATQSMLAAASQYAAADAGVRGDPHAAIFSDQHGASPAMPSDPRGALAGVIAVAGNDHVGMHDLATGANSHEFLQGLLQENWGSHSDQVGNAFRWMGDDPHNPINSGTADAVSHYISDPANDFKHMPGGGNFGADNPALAQALAKGIGPYLASLAGADASLFDTPGIHPFDNQGQMANLFAVLDQDHIAGATINNAAAQLQQYLEVNAAQTGHYYGAEIAERLHAAMNQGGHDYSNFSQLSQVYAANQANAARGALWDTGYGALAGVAGFVPEAKLPAAMAAVMNPEMKLGMLNPVVDPTTIAGDHYITNWLDTHGPNNPNNQHLAILQGLINGNPIAAHDPALTPYLTHDDNGLPTIDHGKVFYDFRNNPQSMDDWYNSVAARYGFNPGLWASEHDAGGRTDWGPPR</sequence>
<dbReference type="Pfam" id="PF23275">
    <property type="entry name" value="TPR_23"/>
    <property type="match status" value="1"/>
</dbReference>
<dbReference type="Proteomes" id="UP000093928">
    <property type="component" value="Unassembled WGS sequence"/>
</dbReference>
<accession>A0A1A3P108</accession>
<dbReference type="EMBL" id="LZLS01000086">
    <property type="protein sequence ID" value="OBK27943.1"/>
    <property type="molecule type" value="Genomic_DNA"/>
</dbReference>
<feature type="domain" description="TPR repeat" evidence="1">
    <location>
        <begin position="205"/>
        <end position="452"/>
    </location>
</feature>
<dbReference type="OrthoDB" id="4964680at2"/>